<feature type="transmembrane region" description="Helical" evidence="2">
    <location>
        <begin position="7"/>
        <end position="25"/>
    </location>
</feature>
<gene>
    <name evidence="3" type="ORF">FY536_01645</name>
</gene>
<feature type="compositionally biased region" description="Polar residues" evidence="1">
    <location>
        <begin position="150"/>
        <end position="168"/>
    </location>
</feature>
<organism evidence="3 4">
    <name type="scientific">Weissella koreensis</name>
    <dbReference type="NCBI Taxonomy" id="165096"/>
    <lineage>
        <taxon>Bacteria</taxon>
        <taxon>Bacillati</taxon>
        <taxon>Bacillota</taxon>
        <taxon>Bacilli</taxon>
        <taxon>Lactobacillales</taxon>
        <taxon>Lactobacillaceae</taxon>
        <taxon>Weissella</taxon>
    </lineage>
</organism>
<evidence type="ECO:0000256" key="1">
    <source>
        <dbReference type="SAM" id="MobiDB-lite"/>
    </source>
</evidence>
<feature type="region of interest" description="Disordered" evidence="1">
    <location>
        <begin position="115"/>
        <end position="168"/>
    </location>
</feature>
<dbReference type="EMBL" id="CP043431">
    <property type="protein sequence ID" value="QNT64058.1"/>
    <property type="molecule type" value="Genomic_DNA"/>
</dbReference>
<accession>A0A7H1MKS2</accession>
<dbReference type="RefSeq" id="WP_006845779.1">
    <property type="nucleotide sequence ID" value="NZ_CP026847.1"/>
</dbReference>
<protein>
    <submittedName>
        <fullName evidence="3">Uncharacterized protein</fullName>
    </submittedName>
</protein>
<sequence length="224" mass="24784">MKQKIKILGIILGIIIIVFGGKSIYKGIIVSSNLKDARSAVDNREWVKAQKHYQKIQDTKPSVESRTSLQQLEYLVLGDTDLTAGHKDKMKQNYQDALHVDGSMPRINKQIKAVLASESNSEDESNDQISGSSSSKRKTNSSSSSKSSTDTDWQNASSNGTSHTDLANTYDFSDSDVKAARNQLKQKFNNVDVYDDTNIKKVMAVSLLNKTSLEVAYQTGGWNN</sequence>
<keyword evidence="4" id="KW-1185">Reference proteome</keyword>
<keyword evidence="2" id="KW-1133">Transmembrane helix</keyword>
<proteinExistence type="predicted"/>
<evidence type="ECO:0000256" key="2">
    <source>
        <dbReference type="SAM" id="Phobius"/>
    </source>
</evidence>
<reference evidence="3 4" key="1">
    <citation type="submission" date="2019-08" db="EMBL/GenBank/DDBJ databases">
        <authorList>
            <person name="Chang H.C."/>
            <person name="Mun S.Y."/>
        </authorList>
    </citation>
    <scope>NUCLEOTIDE SEQUENCE [LARGE SCALE GENOMIC DNA]</scope>
    <source>
        <strain evidence="3 4">SK</strain>
    </source>
</reference>
<dbReference type="AlphaFoldDB" id="A0A7H1MKS2"/>
<evidence type="ECO:0000313" key="4">
    <source>
        <dbReference type="Proteomes" id="UP000516446"/>
    </source>
</evidence>
<dbReference type="Proteomes" id="UP000516446">
    <property type="component" value="Chromosome"/>
</dbReference>
<keyword evidence="2" id="KW-0812">Transmembrane</keyword>
<keyword evidence="2" id="KW-0472">Membrane</keyword>
<feature type="compositionally biased region" description="Low complexity" evidence="1">
    <location>
        <begin position="130"/>
        <end position="148"/>
    </location>
</feature>
<evidence type="ECO:0000313" key="3">
    <source>
        <dbReference type="EMBL" id="QNT64058.1"/>
    </source>
</evidence>
<name>A0A7H1MKS2_9LACO</name>